<dbReference type="GeneID" id="59053008"/>
<accession>A0A0P1ACB5</accession>
<reference evidence="2" key="1">
    <citation type="submission" date="2014-09" db="EMBL/GenBank/DDBJ databases">
        <authorList>
            <person name="Sharma Rahul"/>
            <person name="Thines Marco"/>
        </authorList>
    </citation>
    <scope>NUCLEOTIDE SEQUENCE [LARGE SCALE GENOMIC DNA]</scope>
</reference>
<evidence type="ECO:0000313" key="1">
    <source>
        <dbReference type="EMBL" id="CEG38146.1"/>
    </source>
</evidence>
<protein>
    <submittedName>
        <fullName evidence="1">Uncharacterized protein</fullName>
    </submittedName>
</protein>
<dbReference type="RefSeq" id="XP_036263065.1">
    <property type="nucleotide sequence ID" value="XM_036407356.1"/>
</dbReference>
<evidence type="ECO:0000313" key="2">
    <source>
        <dbReference type="Proteomes" id="UP000054928"/>
    </source>
</evidence>
<keyword evidence="2" id="KW-1185">Reference proteome</keyword>
<sequence length="64" mass="7518">MLFYCRTIFPTYCVASISTFILRFFPSLFSNSETIVDFIRDESYRARMYQVLLSLTANVIQDDS</sequence>
<dbReference type="EMBL" id="CCYD01000321">
    <property type="protein sequence ID" value="CEG38146.1"/>
    <property type="molecule type" value="Genomic_DNA"/>
</dbReference>
<organism evidence="1 2">
    <name type="scientific">Plasmopara halstedii</name>
    <name type="common">Downy mildew of sunflower</name>
    <dbReference type="NCBI Taxonomy" id="4781"/>
    <lineage>
        <taxon>Eukaryota</taxon>
        <taxon>Sar</taxon>
        <taxon>Stramenopiles</taxon>
        <taxon>Oomycota</taxon>
        <taxon>Peronosporomycetes</taxon>
        <taxon>Peronosporales</taxon>
        <taxon>Peronosporaceae</taxon>
        <taxon>Plasmopara</taxon>
    </lineage>
</organism>
<dbReference type="AlphaFoldDB" id="A0A0P1ACB5"/>
<proteinExistence type="predicted"/>
<name>A0A0P1ACB5_PLAHL</name>
<dbReference type="Proteomes" id="UP000054928">
    <property type="component" value="Unassembled WGS sequence"/>
</dbReference>